<accession>A0A3M6QEJ7</accession>
<dbReference type="NCBIfam" id="TIGR01730">
    <property type="entry name" value="RND_mfp"/>
    <property type="match status" value="1"/>
</dbReference>
<dbReference type="GO" id="GO:1990281">
    <property type="term" value="C:efflux pump complex"/>
    <property type="evidence" value="ECO:0007669"/>
    <property type="project" value="TreeGrafter"/>
</dbReference>
<dbReference type="GO" id="GO:0015562">
    <property type="term" value="F:efflux transmembrane transporter activity"/>
    <property type="evidence" value="ECO:0007669"/>
    <property type="project" value="TreeGrafter"/>
</dbReference>
<evidence type="ECO:0000313" key="4">
    <source>
        <dbReference type="EMBL" id="RMX01520.1"/>
    </source>
</evidence>
<reference evidence="4 5" key="1">
    <citation type="submission" date="2018-10" db="EMBL/GenBank/DDBJ databases">
        <title>Comamonadaceae CDC group NO-1 genome sequencing and assembly.</title>
        <authorList>
            <person name="Bernier A.-M."/>
            <person name="Bernard K."/>
        </authorList>
    </citation>
    <scope>NUCLEOTIDE SEQUENCE [LARGE SCALE GENOMIC DNA]</scope>
    <source>
        <strain evidence="4 5">NML970147</strain>
    </source>
</reference>
<evidence type="ECO:0000313" key="5">
    <source>
        <dbReference type="Proteomes" id="UP000267521"/>
    </source>
</evidence>
<comment type="caution">
    <text evidence="4">The sequence shown here is derived from an EMBL/GenBank/DDBJ whole genome shotgun (WGS) entry which is preliminary data.</text>
</comment>
<name>A0A3M6QEJ7_9BURK</name>
<proteinExistence type="inferred from homology"/>
<dbReference type="InterPro" id="IPR058792">
    <property type="entry name" value="Beta-barrel_RND_2"/>
</dbReference>
<evidence type="ECO:0000259" key="3">
    <source>
        <dbReference type="Pfam" id="PF25954"/>
    </source>
</evidence>
<keyword evidence="2" id="KW-0175">Coiled coil</keyword>
<dbReference type="Gene3D" id="2.40.420.20">
    <property type="match status" value="1"/>
</dbReference>
<feature type="coiled-coil region" evidence="2">
    <location>
        <begin position="130"/>
        <end position="157"/>
    </location>
</feature>
<feature type="domain" description="CusB-like beta-barrel" evidence="3">
    <location>
        <begin position="199"/>
        <end position="256"/>
    </location>
</feature>
<sequence length="391" mass="40696">MLAAAVLLALLGACSKPEPTPPVVRAVKLLTAGASPHVAHTEYAGVVTARSEATLGFRVAGKLLERPVAMGQAVRKGQLLAQLDASDYRLSAAAAAAQLRAAVTERDVLAADLKRFEALRAQNFISAAELERRSAALKAAQSRVAQAQAQLTAQGNQTEYTRLVAHADAIVTATLAEPGQVVGAGTPVVRLALDGPREVSFAVPEQRLAQVQPGQQVQVRAWGGQAQPLLPARVREIAASADPATRTFAVKVEILGERQPPLGATITVIWPQAASDSAPLIHLPGTALWRNQAGRNAVWVFEPQGDGSSGTLAEREVELAGPDANGWIVRSGLRAGERVVATGAHVLQAGERVRVYASGPQTHAGAMGTTGAAVEADQAIAAQPTPAREQP</sequence>
<evidence type="ECO:0000256" key="2">
    <source>
        <dbReference type="SAM" id="Coils"/>
    </source>
</evidence>
<dbReference type="Gene3D" id="2.40.50.100">
    <property type="match status" value="2"/>
</dbReference>
<dbReference type="Proteomes" id="UP000267521">
    <property type="component" value="Unassembled WGS sequence"/>
</dbReference>
<comment type="similarity">
    <text evidence="1">Belongs to the membrane fusion protein (MFP) (TC 8.A.1) family.</text>
</comment>
<dbReference type="AlphaFoldDB" id="A0A3M6QEJ7"/>
<dbReference type="InterPro" id="IPR006143">
    <property type="entry name" value="RND_pump_MFP"/>
</dbReference>
<dbReference type="Gene3D" id="2.40.30.170">
    <property type="match status" value="1"/>
</dbReference>
<protein>
    <submittedName>
        <fullName evidence="4">Efflux RND transporter periplasmic adaptor subunit</fullName>
    </submittedName>
</protein>
<organism evidence="4 5">
    <name type="scientific">Allofranklinella schreckenbergeri</name>
    <dbReference type="NCBI Taxonomy" id="1076744"/>
    <lineage>
        <taxon>Bacteria</taxon>
        <taxon>Pseudomonadati</taxon>
        <taxon>Pseudomonadota</taxon>
        <taxon>Betaproteobacteria</taxon>
        <taxon>Burkholderiales</taxon>
        <taxon>Comamonadaceae</taxon>
        <taxon>Allofranklinella</taxon>
    </lineage>
</organism>
<gene>
    <name evidence="4" type="ORF">EBQ26_01385</name>
</gene>
<dbReference type="PANTHER" id="PTHR30469">
    <property type="entry name" value="MULTIDRUG RESISTANCE PROTEIN MDTA"/>
    <property type="match status" value="1"/>
</dbReference>
<dbReference type="PANTHER" id="PTHR30469:SF15">
    <property type="entry name" value="HLYD FAMILY OF SECRETION PROTEINS"/>
    <property type="match status" value="1"/>
</dbReference>
<dbReference type="SUPFAM" id="SSF111369">
    <property type="entry name" value="HlyD-like secretion proteins"/>
    <property type="match status" value="1"/>
</dbReference>
<evidence type="ECO:0000256" key="1">
    <source>
        <dbReference type="ARBA" id="ARBA00009477"/>
    </source>
</evidence>
<dbReference type="Pfam" id="PF25954">
    <property type="entry name" value="Beta-barrel_RND_2"/>
    <property type="match status" value="1"/>
</dbReference>
<dbReference type="EMBL" id="RDQM01000001">
    <property type="protein sequence ID" value="RMX01520.1"/>
    <property type="molecule type" value="Genomic_DNA"/>
</dbReference>